<reference evidence="1" key="1">
    <citation type="submission" date="2022-03" db="EMBL/GenBank/DDBJ databases">
        <authorList>
            <person name="Lindestad O."/>
        </authorList>
    </citation>
    <scope>NUCLEOTIDE SEQUENCE</scope>
</reference>
<dbReference type="Proteomes" id="UP000838756">
    <property type="component" value="Unassembled WGS sequence"/>
</dbReference>
<evidence type="ECO:0000313" key="1">
    <source>
        <dbReference type="EMBL" id="CAH2217603.1"/>
    </source>
</evidence>
<organism evidence="1 2">
    <name type="scientific">Pararge aegeria aegeria</name>
    <dbReference type="NCBI Taxonomy" id="348720"/>
    <lineage>
        <taxon>Eukaryota</taxon>
        <taxon>Metazoa</taxon>
        <taxon>Ecdysozoa</taxon>
        <taxon>Arthropoda</taxon>
        <taxon>Hexapoda</taxon>
        <taxon>Insecta</taxon>
        <taxon>Pterygota</taxon>
        <taxon>Neoptera</taxon>
        <taxon>Endopterygota</taxon>
        <taxon>Lepidoptera</taxon>
        <taxon>Glossata</taxon>
        <taxon>Ditrysia</taxon>
        <taxon>Papilionoidea</taxon>
        <taxon>Nymphalidae</taxon>
        <taxon>Satyrinae</taxon>
        <taxon>Satyrini</taxon>
        <taxon>Parargina</taxon>
        <taxon>Pararge</taxon>
    </lineage>
</organism>
<dbReference type="AlphaFoldDB" id="A0A8S4QSW7"/>
<keyword evidence="2" id="KW-1185">Reference proteome</keyword>
<dbReference type="EMBL" id="CAKXAJ010018300">
    <property type="protein sequence ID" value="CAH2217603.1"/>
    <property type="molecule type" value="Genomic_DNA"/>
</dbReference>
<evidence type="ECO:0000313" key="2">
    <source>
        <dbReference type="Proteomes" id="UP000838756"/>
    </source>
</evidence>
<name>A0A8S4QSW7_9NEOP</name>
<gene>
    <name evidence="1" type="primary">jg13532</name>
    <name evidence="1" type="ORF">PAEG_LOCUS5488</name>
</gene>
<dbReference type="OrthoDB" id="416437at2759"/>
<protein>
    <submittedName>
        <fullName evidence="1">Jg13532 protein</fullName>
    </submittedName>
</protein>
<proteinExistence type="predicted"/>
<comment type="caution">
    <text evidence="1">The sequence shown here is derived from an EMBL/GenBank/DDBJ whole genome shotgun (WGS) entry which is preliminary data.</text>
</comment>
<sequence>MPINQLGGPILWHSIDYFPLVRVVQQTDERFSTILTKIGDGLQLSNDNISLIESRHKTQAWCKENVPDAVRLYYSNNEVDSYNRAAILNAYYCLAHDIVLSYSSEREKRQYQGKLHKMTVAETDGLPYLLPLAEGYTYMITSNIDVADGLVNGSIGVLRHIERQQSNVGDNSAEAGPSTSITSPAAREEIVTLWFELPEETTGTTAKVKCRPHVQSKPNTLSTNWVPVYKKIVNITLTKTI</sequence>
<accession>A0A8S4QSW7</accession>